<comment type="subcellular location">
    <subcellularLocation>
        <location evidence="7">Cytoplasm</location>
    </subcellularLocation>
</comment>
<dbReference type="Gene3D" id="3.40.390.30">
    <property type="entry name" value="Metalloproteases ('zincins'), catalytic domain"/>
    <property type="match status" value="1"/>
</dbReference>
<dbReference type="HAMAP" id="MF_00009">
    <property type="entry name" value="Endoribonucl_YbeY"/>
    <property type="match status" value="1"/>
</dbReference>
<dbReference type="EMBL" id="JAGQKY010000176">
    <property type="protein sequence ID" value="MCA9397877.1"/>
    <property type="molecule type" value="Genomic_DNA"/>
</dbReference>
<reference evidence="8" key="1">
    <citation type="submission" date="2020-04" db="EMBL/GenBank/DDBJ databases">
        <authorList>
            <person name="Zhang T."/>
        </authorList>
    </citation>
    <scope>NUCLEOTIDE SEQUENCE</scope>
    <source>
        <strain evidence="8">HKST-UBA02</strain>
    </source>
</reference>
<dbReference type="InterPro" id="IPR023091">
    <property type="entry name" value="MetalPrtase_cat_dom_sf_prd"/>
</dbReference>
<dbReference type="AlphaFoldDB" id="A0A955LWC5"/>
<feature type="binding site" evidence="7">
    <location>
        <position position="101"/>
    </location>
    <ligand>
        <name>Zn(2+)</name>
        <dbReference type="ChEBI" id="CHEBI:29105"/>
        <note>catalytic</note>
    </ligand>
</feature>
<name>A0A955LWC5_UNCKA</name>
<evidence type="ECO:0000256" key="7">
    <source>
        <dbReference type="HAMAP-Rule" id="MF_00009"/>
    </source>
</evidence>
<keyword evidence="4 7" id="KW-0255">Endonuclease</keyword>
<evidence type="ECO:0000256" key="3">
    <source>
        <dbReference type="ARBA" id="ARBA00022723"/>
    </source>
</evidence>
<comment type="function">
    <text evidence="7">Single strand-specific metallo-endoribonuclease involved in late-stage 70S ribosome quality control and in maturation of the 3' terminus of the 16S rRNA.</text>
</comment>
<comment type="similarity">
    <text evidence="1 7">Belongs to the endoribonuclease YbeY family.</text>
</comment>
<dbReference type="GO" id="GO:0004222">
    <property type="term" value="F:metalloendopeptidase activity"/>
    <property type="evidence" value="ECO:0007669"/>
    <property type="project" value="InterPro"/>
</dbReference>
<evidence type="ECO:0000256" key="2">
    <source>
        <dbReference type="ARBA" id="ARBA00022722"/>
    </source>
</evidence>
<keyword evidence="7" id="KW-0963">Cytoplasm</keyword>
<evidence type="ECO:0000256" key="5">
    <source>
        <dbReference type="ARBA" id="ARBA00022801"/>
    </source>
</evidence>
<evidence type="ECO:0000256" key="4">
    <source>
        <dbReference type="ARBA" id="ARBA00022759"/>
    </source>
</evidence>
<evidence type="ECO:0000313" key="9">
    <source>
        <dbReference type="Proteomes" id="UP000699691"/>
    </source>
</evidence>
<keyword evidence="2 7" id="KW-0540">Nuclease</keyword>
<dbReference type="NCBIfam" id="TIGR00043">
    <property type="entry name" value="rRNA maturation RNase YbeY"/>
    <property type="match status" value="1"/>
</dbReference>
<dbReference type="GO" id="GO:0005737">
    <property type="term" value="C:cytoplasm"/>
    <property type="evidence" value="ECO:0007669"/>
    <property type="project" value="UniProtKB-SubCell"/>
</dbReference>
<feature type="binding site" evidence="7">
    <location>
        <position position="107"/>
    </location>
    <ligand>
        <name>Zn(2+)</name>
        <dbReference type="ChEBI" id="CHEBI:29105"/>
        <note>catalytic</note>
    </ligand>
</feature>
<reference evidence="8" key="2">
    <citation type="journal article" date="2021" name="Microbiome">
        <title>Successional dynamics and alternative stable states in a saline activated sludge microbial community over 9 years.</title>
        <authorList>
            <person name="Wang Y."/>
            <person name="Ye J."/>
            <person name="Ju F."/>
            <person name="Liu L."/>
            <person name="Boyd J.A."/>
            <person name="Deng Y."/>
            <person name="Parks D.H."/>
            <person name="Jiang X."/>
            <person name="Yin X."/>
            <person name="Woodcroft B.J."/>
            <person name="Tyson G.W."/>
            <person name="Hugenholtz P."/>
            <person name="Polz M.F."/>
            <person name="Zhang T."/>
        </authorList>
    </citation>
    <scope>NUCLEOTIDE SEQUENCE</scope>
    <source>
        <strain evidence="8">HKST-UBA02</strain>
    </source>
</reference>
<dbReference type="SUPFAM" id="SSF55486">
    <property type="entry name" value="Metalloproteases ('zincins'), catalytic domain"/>
    <property type="match status" value="1"/>
</dbReference>
<dbReference type="GO" id="GO:0008270">
    <property type="term" value="F:zinc ion binding"/>
    <property type="evidence" value="ECO:0007669"/>
    <property type="project" value="UniProtKB-UniRule"/>
</dbReference>
<evidence type="ECO:0000256" key="1">
    <source>
        <dbReference type="ARBA" id="ARBA00010875"/>
    </source>
</evidence>
<keyword evidence="3 7" id="KW-0479">Metal-binding</keyword>
<dbReference type="EC" id="3.1.-.-" evidence="7"/>
<evidence type="ECO:0000256" key="6">
    <source>
        <dbReference type="ARBA" id="ARBA00022833"/>
    </source>
</evidence>
<comment type="cofactor">
    <cofactor evidence="7">
        <name>Zn(2+)</name>
        <dbReference type="ChEBI" id="CHEBI:29105"/>
    </cofactor>
    <text evidence="7">Binds 1 zinc ion.</text>
</comment>
<keyword evidence="6 7" id="KW-0862">Zinc</keyword>
<accession>A0A955LWC5</accession>
<sequence length="127" mass="14510">MSSRVFSFTIVDDDGIRRINKEWFNKDTSTDVISFSMIEHQASTTTRTSENTTENDLDILSPPKMAGEIVVNENEVQRNAEKFGVTFEQEMARVVAHGVLHLYGYEDDTDDKRNAMKAIEDLVVEEF</sequence>
<dbReference type="PANTHER" id="PTHR46986:SF1">
    <property type="entry name" value="ENDORIBONUCLEASE YBEY, CHLOROPLASTIC"/>
    <property type="match status" value="1"/>
</dbReference>
<dbReference type="Proteomes" id="UP000699691">
    <property type="component" value="Unassembled WGS sequence"/>
</dbReference>
<protein>
    <recommendedName>
        <fullName evidence="7">Endoribonuclease YbeY</fullName>
        <ecNumber evidence="7">3.1.-.-</ecNumber>
    </recommendedName>
</protein>
<dbReference type="GO" id="GO:0006364">
    <property type="term" value="P:rRNA processing"/>
    <property type="evidence" value="ECO:0007669"/>
    <property type="project" value="UniProtKB-UniRule"/>
</dbReference>
<dbReference type="GO" id="GO:0004521">
    <property type="term" value="F:RNA endonuclease activity"/>
    <property type="evidence" value="ECO:0007669"/>
    <property type="project" value="UniProtKB-UniRule"/>
</dbReference>
<feature type="binding site" evidence="7">
    <location>
        <position position="97"/>
    </location>
    <ligand>
        <name>Zn(2+)</name>
        <dbReference type="ChEBI" id="CHEBI:29105"/>
        <note>catalytic</note>
    </ligand>
</feature>
<keyword evidence="5 7" id="KW-0378">Hydrolase</keyword>
<keyword evidence="7" id="KW-0698">rRNA processing</keyword>
<comment type="caution">
    <text evidence="8">The sequence shown here is derived from an EMBL/GenBank/DDBJ whole genome shotgun (WGS) entry which is preliminary data.</text>
</comment>
<proteinExistence type="inferred from homology"/>
<dbReference type="InterPro" id="IPR002036">
    <property type="entry name" value="YbeY"/>
</dbReference>
<evidence type="ECO:0000313" key="8">
    <source>
        <dbReference type="EMBL" id="MCA9397877.1"/>
    </source>
</evidence>
<dbReference type="PANTHER" id="PTHR46986">
    <property type="entry name" value="ENDORIBONUCLEASE YBEY, CHLOROPLASTIC"/>
    <property type="match status" value="1"/>
</dbReference>
<gene>
    <name evidence="7 8" type="primary">ybeY</name>
    <name evidence="8" type="ORF">KC573_03530</name>
</gene>
<dbReference type="Pfam" id="PF02130">
    <property type="entry name" value="YbeY"/>
    <property type="match status" value="1"/>
</dbReference>
<organism evidence="8 9">
    <name type="scientific">candidate division WWE3 bacterium</name>
    <dbReference type="NCBI Taxonomy" id="2053526"/>
    <lineage>
        <taxon>Bacteria</taxon>
        <taxon>Katanobacteria</taxon>
    </lineage>
</organism>
<keyword evidence="7" id="KW-0690">Ribosome biogenesis</keyword>